<gene>
    <name evidence="5" type="ORF">OL497_09330</name>
</gene>
<comment type="caution">
    <text evidence="5">The sequence shown here is derived from an EMBL/GenBank/DDBJ whole genome shotgun (WGS) entry which is preliminary data.</text>
</comment>
<dbReference type="SUPFAM" id="SSF46689">
    <property type="entry name" value="Homeodomain-like"/>
    <property type="match status" value="2"/>
</dbReference>
<dbReference type="InterPro" id="IPR050204">
    <property type="entry name" value="AraC_XylS_family_regulators"/>
</dbReference>
<dbReference type="RefSeq" id="WP_264729613.1">
    <property type="nucleotide sequence ID" value="NZ_JAPDNR010000001.1"/>
</dbReference>
<protein>
    <submittedName>
        <fullName evidence="5">Helix-turn-helix domain-containing protein</fullName>
    </submittedName>
</protein>
<evidence type="ECO:0000313" key="6">
    <source>
        <dbReference type="Proteomes" id="UP001207742"/>
    </source>
</evidence>
<evidence type="ECO:0000256" key="3">
    <source>
        <dbReference type="ARBA" id="ARBA00023163"/>
    </source>
</evidence>
<sequence length="267" mass="30868">MAILLAAGNYFGTERKADENSCFKLNITHYQPYTEIHEHYHENAYLSLLISGHYQEVHKHTDHILSPGEIIFRPAGYNHANHFQHTGGSCLNIEFKEEILQQQALKSLVPGSTTIYQAGTFEYLYKLLYCFINNIDSGLSEEYLFRWMATHDPHQSHLPVRLPWLSKAIRILENEPEERHSITSLAARVYVHPVYLARAFKERTGLTPGEYQLKIRIQKAMALLFRTRLSVNEIACSTGFTDAAHFIRSFRLFYPATPHRFRSALKS</sequence>
<dbReference type="Proteomes" id="UP001207742">
    <property type="component" value="Unassembled WGS sequence"/>
</dbReference>
<accession>A0ABT3IJH7</accession>
<evidence type="ECO:0000313" key="5">
    <source>
        <dbReference type="EMBL" id="MCW3484094.1"/>
    </source>
</evidence>
<evidence type="ECO:0000256" key="2">
    <source>
        <dbReference type="ARBA" id="ARBA00023125"/>
    </source>
</evidence>
<dbReference type="EMBL" id="JAPDNS010000001">
    <property type="protein sequence ID" value="MCW3484094.1"/>
    <property type="molecule type" value="Genomic_DNA"/>
</dbReference>
<dbReference type="InterPro" id="IPR011051">
    <property type="entry name" value="RmlC_Cupin_sf"/>
</dbReference>
<dbReference type="PROSITE" id="PS01124">
    <property type="entry name" value="HTH_ARAC_FAMILY_2"/>
    <property type="match status" value="1"/>
</dbReference>
<dbReference type="PANTHER" id="PTHR46796:SF13">
    <property type="entry name" value="HTH-TYPE TRANSCRIPTIONAL ACTIVATOR RHAS"/>
    <property type="match status" value="1"/>
</dbReference>
<dbReference type="SUPFAM" id="SSF51182">
    <property type="entry name" value="RmlC-like cupins"/>
    <property type="match status" value="1"/>
</dbReference>
<keyword evidence="6" id="KW-1185">Reference proteome</keyword>
<dbReference type="InterPro" id="IPR014710">
    <property type="entry name" value="RmlC-like_jellyroll"/>
</dbReference>
<evidence type="ECO:0000259" key="4">
    <source>
        <dbReference type="PROSITE" id="PS01124"/>
    </source>
</evidence>
<dbReference type="InterPro" id="IPR018060">
    <property type="entry name" value="HTH_AraC"/>
</dbReference>
<feature type="domain" description="HTH araC/xylS-type" evidence="4">
    <location>
        <begin position="166"/>
        <end position="264"/>
    </location>
</feature>
<organism evidence="5 6">
    <name type="scientific">Chitinophaga nivalis</name>
    <dbReference type="NCBI Taxonomy" id="2991709"/>
    <lineage>
        <taxon>Bacteria</taxon>
        <taxon>Pseudomonadati</taxon>
        <taxon>Bacteroidota</taxon>
        <taxon>Chitinophagia</taxon>
        <taxon>Chitinophagales</taxon>
        <taxon>Chitinophagaceae</taxon>
        <taxon>Chitinophaga</taxon>
    </lineage>
</organism>
<keyword evidence="2" id="KW-0238">DNA-binding</keyword>
<evidence type="ECO:0000256" key="1">
    <source>
        <dbReference type="ARBA" id="ARBA00023015"/>
    </source>
</evidence>
<dbReference type="Gene3D" id="2.60.120.10">
    <property type="entry name" value="Jelly Rolls"/>
    <property type="match status" value="1"/>
</dbReference>
<dbReference type="SMART" id="SM00342">
    <property type="entry name" value="HTH_ARAC"/>
    <property type="match status" value="1"/>
</dbReference>
<dbReference type="Gene3D" id="1.10.10.60">
    <property type="entry name" value="Homeodomain-like"/>
    <property type="match status" value="2"/>
</dbReference>
<keyword evidence="1" id="KW-0805">Transcription regulation</keyword>
<name>A0ABT3IJH7_9BACT</name>
<dbReference type="Pfam" id="PF12833">
    <property type="entry name" value="HTH_18"/>
    <property type="match status" value="1"/>
</dbReference>
<reference evidence="5 6" key="1">
    <citation type="submission" date="2022-10" db="EMBL/GenBank/DDBJ databases">
        <title>Chitinophaga nivalis PC15 sp. nov., isolated from Pyeongchang county, South Korea.</title>
        <authorList>
            <person name="Trinh H.N."/>
        </authorList>
    </citation>
    <scope>NUCLEOTIDE SEQUENCE [LARGE SCALE GENOMIC DNA]</scope>
    <source>
        <strain evidence="5 6">PC14</strain>
    </source>
</reference>
<keyword evidence="3" id="KW-0804">Transcription</keyword>
<proteinExistence type="predicted"/>
<dbReference type="InterPro" id="IPR009057">
    <property type="entry name" value="Homeodomain-like_sf"/>
</dbReference>
<dbReference type="PANTHER" id="PTHR46796">
    <property type="entry name" value="HTH-TYPE TRANSCRIPTIONAL ACTIVATOR RHAS-RELATED"/>
    <property type="match status" value="1"/>
</dbReference>